<keyword evidence="5" id="KW-1185">Reference proteome</keyword>
<evidence type="ECO:0000313" key="1">
    <source>
        <dbReference type="EMBL" id="CAF1225899.1"/>
    </source>
</evidence>
<dbReference type="Proteomes" id="UP000677228">
    <property type="component" value="Unassembled WGS sequence"/>
</dbReference>
<reference evidence="1" key="1">
    <citation type="submission" date="2021-02" db="EMBL/GenBank/DDBJ databases">
        <authorList>
            <person name="Nowell W R."/>
        </authorList>
    </citation>
    <scope>NUCLEOTIDE SEQUENCE</scope>
</reference>
<dbReference type="EMBL" id="CAJNOQ010009469">
    <property type="protein sequence ID" value="CAF1225899.1"/>
    <property type="molecule type" value="Genomic_DNA"/>
</dbReference>
<dbReference type="EMBL" id="CAJOBA010046062">
    <property type="protein sequence ID" value="CAF4184689.1"/>
    <property type="molecule type" value="Genomic_DNA"/>
</dbReference>
<dbReference type="Proteomes" id="UP000663829">
    <property type="component" value="Unassembled WGS sequence"/>
</dbReference>
<name>A0A814Y8I8_9BILA</name>
<dbReference type="Proteomes" id="UP000681722">
    <property type="component" value="Unassembled WGS sequence"/>
</dbReference>
<dbReference type="Proteomes" id="UP000682733">
    <property type="component" value="Unassembled WGS sequence"/>
</dbReference>
<dbReference type="AlphaFoldDB" id="A0A814Y8I8"/>
<evidence type="ECO:0000313" key="4">
    <source>
        <dbReference type="EMBL" id="CAF4184689.1"/>
    </source>
</evidence>
<gene>
    <name evidence="1" type="ORF">GPM918_LOCUS24925</name>
    <name evidence="2" type="ORF">OVA965_LOCUS31885</name>
    <name evidence="3" type="ORF">SRO942_LOCUS24928</name>
    <name evidence="4" type="ORF">TMI583_LOCUS32731</name>
</gene>
<evidence type="ECO:0000313" key="3">
    <source>
        <dbReference type="EMBL" id="CAF3988801.1"/>
    </source>
</evidence>
<comment type="caution">
    <text evidence="1">The sequence shown here is derived from an EMBL/GenBank/DDBJ whole genome shotgun (WGS) entry which is preliminary data.</text>
</comment>
<organism evidence="1 5">
    <name type="scientific">Didymodactylos carnosus</name>
    <dbReference type="NCBI Taxonomy" id="1234261"/>
    <lineage>
        <taxon>Eukaryota</taxon>
        <taxon>Metazoa</taxon>
        <taxon>Spiralia</taxon>
        <taxon>Gnathifera</taxon>
        <taxon>Rotifera</taxon>
        <taxon>Eurotatoria</taxon>
        <taxon>Bdelloidea</taxon>
        <taxon>Philodinida</taxon>
        <taxon>Philodinidae</taxon>
        <taxon>Didymodactylos</taxon>
    </lineage>
</organism>
<dbReference type="OrthoDB" id="10063988at2759"/>
<sequence>MIASHSLIGASLYPGLSTQMLNCLGMCNYASGGNAQGYNISTHIIPYCTDLNSAMGTVIGQRADTELLYLNDNFTVAFQSTAPQAWIGLGGATTSSALWSLSCRIDLYLRPDGFYNSAPVSTMMSPINIPQNIQQTINIPVSDANNDIISCRWASGFAECGDACPPSSLPAGTILYPNCTMEITGTVLNAYYAITIMVRTLADEDAENNIVQEIVPITIPLHVVSASTCTLAPEIIGAPAALSCTSVQVGVIFTTTLIAKNNCPVTGSITEISTLSLSGISKSALTNSNSSIYYRTITWQPTLAQIGPQLLCAIAVDR</sequence>
<accession>A0A814Y8I8</accession>
<evidence type="ECO:0000313" key="5">
    <source>
        <dbReference type="Proteomes" id="UP000663829"/>
    </source>
</evidence>
<dbReference type="EMBL" id="CAJNOK010024381">
    <property type="protein sequence ID" value="CAF1375858.1"/>
    <property type="molecule type" value="Genomic_DNA"/>
</dbReference>
<proteinExistence type="predicted"/>
<protein>
    <submittedName>
        <fullName evidence="1">Uncharacterized protein</fullName>
    </submittedName>
</protein>
<dbReference type="EMBL" id="CAJOBC010009471">
    <property type="protein sequence ID" value="CAF3988801.1"/>
    <property type="molecule type" value="Genomic_DNA"/>
</dbReference>
<evidence type="ECO:0000313" key="2">
    <source>
        <dbReference type="EMBL" id="CAF1375858.1"/>
    </source>
</evidence>